<evidence type="ECO:0000313" key="2">
    <source>
        <dbReference type="Proteomes" id="UP000735302"/>
    </source>
</evidence>
<sequence>MLLSLRILVQHDPTLKLCKIDPEDREVLLEKAAIIAKATPISQIMAMSSKTTAEDFPVNYLAILKHWRVACLLLNDIAVGSQRKFHRWWRWGRQPSPRLKDSLITEDRKQVLGNTDGKMLVVCHVKNWTNRYQGTMNSAAKFPISQWKSSFHYDVTSRLETSVFESETEGNQTCFPKLSHLHLSNPRVAFLKLERSSLQFEEKLRVRFNFHRLTFNNDRDTPVVKHFSLENLNIITSNRYYSHRLPTKI</sequence>
<dbReference type="EMBL" id="BLXT01001518">
    <property type="protein sequence ID" value="GFN86412.1"/>
    <property type="molecule type" value="Genomic_DNA"/>
</dbReference>
<comment type="caution">
    <text evidence="1">The sequence shown here is derived from an EMBL/GenBank/DDBJ whole genome shotgun (WGS) entry which is preliminary data.</text>
</comment>
<dbReference type="Proteomes" id="UP000735302">
    <property type="component" value="Unassembled WGS sequence"/>
</dbReference>
<gene>
    <name evidence="1" type="ORF">PoB_001291800</name>
</gene>
<proteinExistence type="predicted"/>
<keyword evidence="2" id="KW-1185">Reference proteome</keyword>
<protein>
    <submittedName>
        <fullName evidence="1">Uncharacterized protein</fullName>
    </submittedName>
</protein>
<name>A0AAV3YVJ9_9GAST</name>
<reference evidence="1 2" key="1">
    <citation type="journal article" date="2021" name="Elife">
        <title>Chloroplast acquisition without the gene transfer in kleptoplastic sea slugs, Plakobranchus ocellatus.</title>
        <authorList>
            <person name="Maeda T."/>
            <person name="Takahashi S."/>
            <person name="Yoshida T."/>
            <person name="Shimamura S."/>
            <person name="Takaki Y."/>
            <person name="Nagai Y."/>
            <person name="Toyoda A."/>
            <person name="Suzuki Y."/>
            <person name="Arimoto A."/>
            <person name="Ishii H."/>
            <person name="Satoh N."/>
            <person name="Nishiyama T."/>
            <person name="Hasebe M."/>
            <person name="Maruyama T."/>
            <person name="Minagawa J."/>
            <person name="Obokata J."/>
            <person name="Shigenobu S."/>
        </authorList>
    </citation>
    <scope>NUCLEOTIDE SEQUENCE [LARGE SCALE GENOMIC DNA]</scope>
</reference>
<dbReference type="AlphaFoldDB" id="A0AAV3YVJ9"/>
<organism evidence="1 2">
    <name type="scientific">Plakobranchus ocellatus</name>
    <dbReference type="NCBI Taxonomy" id="259542"/>
    <lineage>
        <taxon>Eukaryota</taxon>
        <taxon>Metazoa</taxon>
        <taxon>Spiralia</taxon>
        <taxon>Lophotrochozoa</taxon>
        <taxon>Mollusca</taxon>
        <taxon>Gastropoda</taxon>
        <taxon>Heterobranchia</taxon>
        <taxon>Euthyneura</taxon>
        <taxon>Panpulmonata</taxon>
        <taxon>Sacoglossa</taxon>
        <taxon>Placobranchoidea</taxon>
        <taxon>Plakobranchidae</taxon>
        <taxon>Plakobranchus</taxon>
    </lineage>
</organism>
<accession>A0AAV3YVJ9</accession>
<evidence type="ECO:0000313" key="1">
    <source>
        <dbReference type="EMBL" id="GFN86412.1"/>
    </source>
</evidence>